<dbReference type="EMBL" id="KZ269992">
    <property type="protein sequence ID" value="OZC09577.1"/>
    <property type="molecule type" value="Genomic_DNA"/>
</dbReference>
<reference evidence="1 2" key="1">
    <citation type="submission" date="2015-12" db="EMBL/GenBank/DDBJ databases">
        <title>Draft genome of the nematode, Onchocerca flexuosa.</title>
        <authorList>
            <person name="Mitreva M."/>
        </authorList>
    </citation>
    <scope>NUCLEOTIDE SEQUENCE [LARGE SCALE GENOMIC DNA]</scope>
    <source>
        <strain evidence="1">Red Deer</strain>
    </source>
</reference>
<reference evidence="3" key="2">
    <citation type="submission" date="2016-06" db="UniProtKB">
        <authorList>
            <consortium name="WormBaseParasite"/>
        </authorList>
    </citation>
    <scope>IDENTIFICATION</scope>
</reference>
<accession>A0A183HZU2</accession>
<evidence type="ECO:0000313" key="1">
    <source>
        <dbReference type="EMBL" id="OZC09577.1"/>
    </source>
</evidence>
<dbReference type="AlphaFoldDB" id="A0A183HZU2"/>
<name>A0A183HZU2_9BILA</name>
<proteinExistence type="predicted"/>
<evidence type="ECO:0000313" key="3">
    <source>
        <dbReference type="WBParaSite" id="OFLC_0001300501-mRNA-1"/>
    </source>
</evidence>
<sequence>MNTVIGKWLRSLVEILRQDGFDLIRVSVRRTVFSFFGEKGGGDLDEPTAFVSAKQGTTVGILESSGRFPLME</sequence>
<dbReference type="WBParaSite" id="OFLC_0001300501-mRNA-1">
    <property type="protein sequence ID" value="OFLC_0001300501-mRNA-1"/>
    <property type="gene ID" value="OFLC_0001300501"/>
</dbReference>
<gene>
    <name evidence="1" type="ORF">X798_03270</name>
</gene>
<organism evidence="3">
    <name type="scientific">Onchocerca flexuosa</name>
    <dbReference type="NCBI Taxonomy" id="387005"/>
    <lineage>
        <taxon>Eukaryota</taxon>
        <taxon>Metazoa</taxon>
        <taxon>Ecdysozoa</taxon>
        <taxon>Nematoda</taxon>
        <taxon>Chromadorea</taxon>
        <taxon>Rhabditida</taxon>
        <taxon>Spirurina</taxon>
        <taxon>Spiruromorpha</taxon>
        <taxon>Filarioidea</taxon>
        <taxon>Onchocercidae</taxon>
        <taxon>Onchocerca</taxon>
    </lineage>
</organism>
<evidence type="ECO:0000313" key="2">
    <source>
        <dbReference type="Proteomes" id="UP000242913"/>
    </source>
</evidence>
<protein>
    <submittedName>
        <fullName evidence="3">HORMA domain-containing protein</fullName>
    </submittedName>
</protein>
<keyword evidence="2" id="KW-1185">Reference proteome</keyword>
<dbReference type="Proteomes" id="UP000242913">
    <property type="component" value="Unassembled WGS sequence"/>
</dbReference>